<dbReference type="Pfam" id="PF12697">
    <property type="entry name" value="Abhydrolase_6"/>
    <property type="match status" value="1"/>
</dbReference>
<dbReference type="InterPro" id="IPR029058">
    <property type="entry name" value="AB_hydrolase_fold"/>
</dbReference>
<feature type="domain" description="AB hydrolase-1" evidence="1">
    <location>
        <begin position="29"/>
        <end position="243"/>
    </location>
</feature>
<sequence length="255" mass="28362">MTDDSNHLSLNGVRLGYARWTQPGTALPILLLHEGLGSVAMWRDFPARLARACGRTVIAWSRQGYGDSDLRAAPRDPDYMHREAALLPALFASLEIERAHLFGHSDGATIALLAAADDRAQQIASLALAAPHVFVEQVTIDGITAIRERYDELAPKLGRYHRDAAHVFYGWNDIWLDPRFRDWNIEAVLQQITVPTLLIQGVDDEYATMAQLDRIERGVRGPVQRLELAACGHSPHREQTAQVLTALRDHLAALP</sequence>
<reference evidence="2" key="1">
    <citation type="submission" date="2021-02" db="EMBL/GenBank/DDBJ databases">
        <title>Genome sequence of Rhodospirillales sp. strain TMPK1 isolated from soil.</title>
        <authorList>
            <person name="Nakai R."/>
            <person name="Kusada H."/>
            <person name="Tamaki H."/>
        </authorList>
    </citation>
    <scope>NUCLEOTIDE SEQUENCE</scope>
    <source>
        <strain evidence="2">TMPK1</strain>
    </source>
</reference>
<dbReference type="Gene3D" id="3.40.50.1820">
    <property type="entry name" value="alpha/beta hydrolase"/>
    <property type="match status" value="1"/>
</dbReference>
<organism evidence="2 3">
    <name type="scientific">Roseiterribacter gracilis</name>
    <dbReference type="NCBI Taxonomy" id="2812848"/>
    <lineage>
        <taxon>Bacteria</taxon>
        <taxon>Pseudomonadati</taxon>
        <taxon>Pseudomonadota</taxon>
        <taxon>Alphaproteobacteria</taxon>
        <taxon>Rhodospirillales</taxon>
        <taxon>Roseiterribacteraceae</taxon>
        <taxon>Roseiterribacter</taxon>
    </lineage>
</organism>
<keyword evidence="3" id="KW-1185">Reference proteome</keyword>
<dbReference type="GO" id="GO:0016787">
    <property type="term" value="F:hydrolase activity"/>
    <property type="evidence" value="ECO:0007669"/>
    <property type="project" value="UniProtKB-KW"/>
</dbReference>
<evidence type="ECO:0000313" key="2">
    <source>
        <dbReference type="EMBL" id="GIL38434.1"/>
    </source>
</evidence>
<accession>A0A8S8X7K6</accession>
<dbReference type="SUPFAM" id="SSF53474">
    <property type="entry name" value="alpha/beta-Hydrolases"/>
    <property type="match status" value="1"/>
</dbReference>
<keyword evidence="2" id="KW-0378">Hydrolase</keyword>
<gene>
    <name evidence="2" type="ORF">TMPK1_06710</name>
</gene>
<dbReference type="RefSeq" id="WP_420241460.1">
    <property type="nucleotide sequence ID" value="NZ_BOPV01000001.1"/>
</dbReference>
<protein>
    <submittedName>
        <fullName evidence="2">Hydrolase</fullName>
    </submittedName>
</protein>
<evidence type="ECO:0000259" key="1">
    <source>
        <dbReference type="Pfam" id="PF12697"/>
    </source>
</evidence>
<evidence type="ECO:0000313" key="3">
    <source>
        <dbReference type="Proteomes" id="UP000681075"/>
    </source>
</evidence>
<dbReference type="Proteomes" id="UP000681075">
    <property type="component" value="Unassembled WGS sequence"/>
</dbReference>
<dbReference type="AlphaFoldDB" id="A0A8S8X7K6"/>
<dbReference type="EMBL" id="BOPV01000001">
    <property type="protein sequence ID" value="GIL38434.1"/>
    <property type="molecule type" value="Genomic_DNA"/>
</dbReference>
<proteinExistence type="predicted"/>
<name>A0A8S8X7K6_9PROT</name>
<comment type="caution">
    <text evidence="2">The sequence shown here is derived from an EMBL/GenBank/DDBJ whole genome shotgun (WGS) entry which is preliminary data.</text>
</comment>
<dbReference type="PANTHER" id="PTHR43689:SF8">
    <property type="entry name" value="ALPHA_BETA-HYDROLASES SUPERFAMILY PROTEIN"/>
    <property type="match status" value="1"/>
</dbReference>
<dbReference type="InterPro" id="IPR000073">
    <property type="entry name" value="AB_hydrolase_1"/>
</dbReference>
<dbReference type="PANTHER" id="PTHR43689">
    <property type="entry name" value="HYDROLASE"/>
    <property type="match status" value="1"/>
</dbReference>